<dbReference type="STRING" id="407821.A0A087TGU8"/>
<gene>
    <name evidence="1" type="ORF">X975_04316</name>
</gene>
<dbReference type="AlphaFoldDB" id="A0A087TGU8"/>
<reference evidence="1 2" key="1">
    <citation type="submission" date="2013-11" db="EMBL/GenBank/DDBJ databases">
        <title>Genome sequencing of Stegodyphus mimosarum.</title>
        <authorList>
            <person name="Bechsgaard J."/>
        </authorList>
    </citation>
    <scope>NUCLEOTIDE SEQUENCE [LARGE SCALE GENOMIC DNA]</scope>
</reference>
<dbReference type="PANTHER" id="PTHR12881">
    <property type="entry name" value="MEDIATOR OF RNA POLYMERASE II TRANSCRIPTION SUBUNIT 1"/>
    <property type="match status" value="1"/>
</dbReference>
<sequence length="60" mass="6809">MFEVMAYSTSHILVSFEHPLEESLATVDLDLRDITNVKCKIYTLSSDATMCTDEYASKIM</sequence>
<dbReference type="GO" id="GO:0006357">
    <property type="term" value="P:regulation of transcription by RNA polymerase II"/>
    <property type="evidence" value="ECO:0007669"/>
    <property type="project" value="TreeGrafter"/>
</dbReference>
<dbReference type="InterPro" id="IPR051999">
    <property type="entry name" value="Mediator_complex_subunit_1"/>
</dbReference>
<dbReference type="Proteomes" id="UP000054359">
    <property type="component" value="Unassembled WGS sequence"/>
</dbReference>
<accession>A0A087TGU8</accession>
<dbReference type="GO" id="GO:0003712">
    <property type="term" value="F:transcription coregulator activity"/>
    <property type="evidence" value="ECO:0007669"/>
    <property type="project" value="TreeGrafter"/>
</dbReference>
<keyword evidence="2" id="KW-1185">Reference proteome</keyword>
<dbReference type="PANTHER" id="PTHR12881:SF10">
    <property type="entry name" value="MEDIATOR OF RNA POLYMERASE II TRANSCRIPTION SUBUNIT 1"/>
    <property type="match status" value="1"/>
</dbReference>
<proteinExistence type="predicted"/>
<organism evidence="1 2">
    <name type="scientific">Stegodyphus mimosarum</name>
    <name type="common">African social velvet spider</name>
    <dbReference type="NCBI Taxonomy" id="407821"/>
    <lineage>
        <taxon>Eukaryota</taxon>
        <taxon>Metazoa</taxon>
        <taxon>Ecdysozoa</taxon>
        <taxon>Arthropoda</taxon>
        <taxon>Chelicerata</taxon>
        <taxon>Arachnida</taxon>
        <taxon>Araneae</taxon>
        <taxon>Araneomorphae</taxon>
        <taxon>Entelegynae</taxon>
        <taxon>Eresoidea</taxon>
        <taxon>Eresidae</taxon>
        <taxon>Stegodyphus</taxon>
    </lineage>
</organism>
<dbReference type="EMBL" id="KK115167">
    <property type="protein sequence ID" value="KFM64337.1"/>
    <property type="molecule type" value="Genomic_DNA"/>
</dbReference>
<evidence type="ECO:0000313" key="1">
    <source>
        <dbReference type="EMBL" id="KFM64337.1"/>
    </source>
</evidence>
<protein>
    <submittedName>
        <fullName evidence="1">Mediator of RNA polymerase II transcription subunit 1</fullName>
    </submittedName>
</protein>
<feature type="non-terminal residue" evidence="1">
    <location>
        <position position="60"/>
    </location>
</feature>
<name>A0A087TGU8_STEMI</name>
<evidence type="ECO:0000313" key="2">
    <source>
        <dbReference type="Proteomes" id="UP000054359"/>
    </source>
</evidence>
<dbReference type="OrthoDB" id="2281547at2759"/>
<dbReference type="GO" id="GO:0016592">
    <property type="term" value="C:mediator complex"/>
    <property type="evidence" value="ECO:0007669"/>
    <property type="project" value="TreeGrafter"/>
</dbReference>